<dbReference type="SMART" id="SM00043">
    <property type="entry name" value="CY"/>
    <property type="match status" value="1"/>
</dbReference>
<comment type="similarity">
    <text evidence="2">Belongs to the cystatin family.</text>
</comment>
<dbReference type="AlphaFoldDB" id="T1EZH7"/>
<dbReference type="GO" id="GO:0005829">
    <property type="term" value="C:cytosol"/>
    <property type="evidence" value="ECO:0000318"/>
    <property type="project" value="GO_Central"/>
</dbReference>
<dbReference type="PRINTS" id="PR00295">
    <property type="entry name" value="STEFINA"/>
</dbReference>
<dbReference type="InterPro" id="IPR046350">
    <property type="entry name" value="Cystatin_sf"/>
</dbReference>
<dbReference type="CTD" id="20201977"/>
<dbReference type="GO" id="GO:0004869">
    <property type="term" value="F:cysteine-type endopeptidase inhibitor activity"/>
    <property type="evidence" value="ECO:0000318"/>
    <property type="project" value="GO_Central"/>
</dbReference>
<dbReference type="GeneID" id="20201977"/>
<dbReference type="EMBL" id="AMQM01002805">
    <property type="status" value="NOT_ANNOTATED_CDS"/>
    <property type="molecule type" value="Genomic_DNA"/>
</dbReference>
<dbReference type="Pfam" id="PF00031">
    <property type="entry name" value="Cystatin"/>
    <property type="match status" value="1"/>
</dbReference>
<keyword evidence="5" id="KW-0789">Thiol protease inhibitor</keyword>
<dbReference type="EnsemblMetazoa" id="HelroT167561">
    <property type="protein sequence ID" value="HelroP167561"/>
    <property type="gene ID" value="HelroG167561"/>
</dbReference>
<dbReference type="InterPro" id="IPR001713">
    <property type="entry name" value="Prot_inh_stefin"/>
</dbReference>
<gene>
    <name evidence="8" type="primary">20201977</name>
    <name evidence="7" type="ORF">HELRODRAFT_167561</name>
</gene>
<evidence type="ECO:0000256" key="4">
    <source>
        <dbReference type="ARBA" id="ARBA00022690"/>
    </source>
</evidence>
<keyword evidence="9" id="KW-1185">Reference proteome</keyword>
<dbReference type="PANTHER" id="PTHR11414">
    <property type="entry name" value="CYSTATIN FAMILY MEMBER"/>
    <property type="match status" value="1"/>
</dbReference>
<reference evidence="9" key="1">
    <citation type="submission" date="2012-12" db="EMBL/GenBank/DDBJ databases">
        <authorList>
            <person name="Hellsten U."/>
            <person name="Grimwood J."/>
            <person name="Chapman J.A."/>
            <person name="Shapiro H."/>
            <person name="Aerts A."/>
            <person name="Otillar R.P."/>
            <person name="Terry A.Y."/>
            <person name="Boore J.L."/>
            <person name="Simakov O."/>
            <person name="Marletaz F."/>
            <person name="Cho S.-J."/>
            <person name="Edsinger-Gonzales E."/>
            <person name="Havlak P."/>
            <person name="Kuo D.-H."/>
            <person name="Larsson T."/>
            <person name="Lv J."/>
            <person name="Arendt D."/>
            <person name="Savage R."/>
            <person name="Osoegawa K."/>
            <person name="de Jong P."/>
            <person name="Lindberg D.R."/>
            <person name="Seaver E.C."/>
            <person name="Weisblat D.A."/>
            <person name="Putnam N.H."/>
            <person name="Grigoriev I.V."/>
            <person name="Rokhsar D.S."/>
        </authorList>
    </citation>
    <scope>NUCLEOTIDE SEQUENCE</scope>
</reference>
<keyword evidence="3" id="KW-0963">Cytoplasm</keyword>
<dbReference type="Gene3D" id="3.10.450.10">
    <property type="match status" value="1"/>
</dbReference>
<dbReference type="KEGG" id="hro:HELRODRAFT_167561"/>
<dbReference type="InterPro" id="IPR000010">
    <property type="entry name" value="Cystatin_dom"/>
</dbReference>
<evidence type="ECO:0000256" key="5">
    <source>
        <dbReference type="ARBA" id="ARBA00022704"/>
    </source>
</evidence>
<dbReference type="SUPFAM" id="SSF54403">
    <property type="entry name" value="Cystatin/monellin"/>
    <property type="match status" value="1"/>
</dbReference>
<dbReference type="InterPro" id="IPR018073">
    <property type="entry name" value="Prot_inh_cystat_CS"/>
</dbReference>
<organism evidence="8 9">
    <name type="scientific">Helobdella robusta</name>
    <name type="common">Californian leech</name>
    <dbReference type="NCBI Taxonomy" id="6412"/>
    <lineage>
        <taxon>Eukaryota</taxon>
        <taxon>Metazoa</taxon>
        <taxon>Spiralia</taxon>
        <taxon>Lophotrochozoa</taxon>
        <taxon>Annelida</taxon>
        <taxon>Clitellata</taxon>
        <taxon>Hirudinea</taxon>
        <taxon>Rhynchobdellida</taxon>
        <taxon>Glossiphoniidae</taxon>
        <taxon>Helobdella</taxon>
    </lineage>
</organism>
<dbReference type="HOGENOM" id="CLU_150234_2_1_1"/>
<dbReference type="InParanoid" id="T1EZH7"/>
<dbReference type="FunFam" id="3.10.450.10:FF:000001">
    <property type="entry name" value="Cystatin-A"/>
    <property type="match status" value="1"/>
</dbReference>
<evidence type="ECO:0000256" key="3">
    <source>
        <dbReference type="ARBA" id="ARBA00022490"/>
    </source>
</evidence>
<dbReference type="PANTHER" id="PTHR11414:SF21">
    <property type="entry name" value="CYSTATIN 14A, TANDEM DUPLICATE 1-RELATED"/>
    <property type="match status" value="1"/>
</dbReference>
<keyword evidence="4" id="KW-0646">Protease inhibitor</keyword>
<dbReference type="RefSeq" id="XP_009011310.1">
    <property type="nucleotide sequence ID" value="XM_009013062.1"/>
</dbReference>
<reference evidence="7 9" key="2">
    <citation type="journal article" date="2013" name="Nature">
        <title>Insights into bilaterian evolution from three spiralian genomes.</title>
        <authorList>
            <person name="Simakov O."/>
            <person name="Marletaz F."/>
            <person name="Cho S.J."/>
            <person name="Edsinger-Gonzales E."/>
            <person name="Havlak P."/>
            <person name="Hellsten U."/>
            <person name="Kuo D.H."/>
            <person name="Larsson T."/>
            <person name="Lv J."/>
            <person name="Arendt D."/>
            <person name="Savage R."/>
            <person name="Osoegawa K."/>
            <person name="de Jong P."/>
            <person name="Grimwood J."/>
            <person name="Chapman J.A."/>
            <person name="Shapiro H."/>
            <person name="Aerts A."/>
            <person name="Otillar R.P."/>
            <person name="Terry A.Y."/>
            <person name="Boore J.L."/>
            <person name="Grigoriev I.V."/>
            <person name="Lindberg D.R."/>
            <person name="Seaver E.C."/>
            <person name="Weisblat D.A."/>
            <person name="Putnam N.H."/>
            <person name="Rokhsar D.S."/>
        </authorList>
    </citation>
    <scope>NUCLEOTIDE SEQUENCE</scope>
</reference>
<dbReference type="OrthoDB" id="2429551at2759"/>
<evidence type="ECO:0000313" key="9">
    <source>
        <dbReference type="Proteomes" id="UP000015101"/>
    </source>
</evidence>
<name>T1EZH7_HELRO</name>
<dbReference type="STRING" id="6412.T1EZH7"/>
<comment type="subcellular location">
    <subcellularLocation>
        <location evidence="1">Cytoplasm</location>
    </subcellularLocation>
</comment>
<dbReference type="PROSITE" id="PS00287">
    <property type="entry name" value="CYSTATIN"/>
    <property type="match status" value="1"/>
</dbReference>
<dbReference type="CDD" id="cd00042">
    <property type="entry name" value="CY"/>
    <property type="match status" value="1"/>
</dbReference>
<sequence length="102" mass="11401">MPLCGGTSDVKPAGADVQAVVDKVRHHVENKMNKNFKEFTAIHFSSQVVAGTNYFVKVHGGDEEYLHLRIFVPLPCHGTEPELHGVEYPKAMSDKIEYFNSN</sequence>
<reference evidence="8" key="3">
    <citation type="submission" date="2015-06" db="UniProtKB">
        <authorList>
            <consortium name="EnsemblMetazoa"/>
        </authorList>
    </citation>
    <scope>IDENTIFICATION</scope>
</reference>
<dbReference type="Proteomes" id="UP000015101">
    <property type="component" value="Unassembled WGS sequence"/>
</dbReference>
<evidence type="ECO:0000256" key="1">
    <source>
        <dbReference type="ARBA" id="ARBA00004496"/>
    </source>
</evidence>
<proteinExistence type="inferred from homology"/>
<dbReference type="OMA" id="HIHVRAH"/>
<evidence type="ECO:0000313" key="8">
    <source>
        <dbReference type="EnsemblMetazoa" id="HelroP167561"/>
    </source>
</evidence>
<evidence type="ECO:0000256" key="2">
    <source>
        <dbReference type="ARBA" id="ARBA00009403"/>
    </source>
</evidence>
<accession>T1EZH7</accession>
<dbReference type="EMBL" id="KB095858">
    <property type="protein sequence ID" value="ESO11041.1"/>
    <property type="molecule type" value="Genomic_DNA"/>
</dbReference>
<evidence type="ECO:0000259" key="6">
    <source>
        <dbReference type="SMART" id="SM00043"/>
    </source>
</evidence>
<feature type="domain" description="Cystatin" evidence="6">
    <location>
        <begin position="2"/>
        <end position="99"/>
    </location>
</feature>
<dbReference type="eggNOG" id="ENOG502SF2X">
    <property type="taxonomic scope" value="Eukaryota"/>
</dbReference>
<evidence type="ECO:0000313" key="7">
    <source>
        <dbReference type="EMBL" id="ESO11041.1"/>
    </source>
</evidence>
<protein>
    <recommendedName>
        <fullName evidence="6">Cystatin domain-containing protein</fullName>
    </recommendedName>
</protein>